<keyword evidence="5" id="KW-1185">Reference proteome</keyword>
<name>A0AAV7MXC9_PLEWA</name>
<dbReference type="GO" id="GO:0071944">
    <property type="term" value="C:cell periphery"/>
    <property type="evidence" value="ECO:0007669"/>
    <property type="project" value="UniProtKB-ARBA"/>
</dbReference>
<sequence length="349" mass="38080">MKTLFFHTGHETTTTNSTNISAAPSITASPTTMSTMVTNQATPTYSTTTTSVICESGSINENGTCVCPDTFYGPSCLYKERPCKNGSDDGIQCVCDEGFYGPLCEYPAEGCLNGGYSNDSKCICTDFFTGTSCELLIDIVPVDKIEARINVVVKIDEDFNAKLLNNKSAVYRIFVRVFKTVMLEVYKNVTVFKDIDINDISNGSIVVNHSVIIALNYSLDLTQAYNDTFNQLQEAMNNAPQFRIPCNKFRSGMCFNSSFTKISASDVPIKSGGATRIAPAFVQLATNSVIVNPAEICRGLVPKSYTNYIHNISDHWSLFCVSSCYPGLLNGVNCHYGTCLVTNAGPECR</sequence>
<dbReference type="InterPro" id="IPR053311">
    <property type="entry name" value="Mucosal_Integrity_Assoc"/>
</dbReference>
<dbReference type="PROSITE" id="PS01186">
    <property type="entry name" value="EGF_2"/>
    <property type="match status" value="1"/>
</dbReference>
<organism evidence="4 5">
    <name type="scientific">Pleurodeles waltl</name>
    <name type="common">Iberian ribbed newt</name>
    <dbReference type="NCBI Taxonomy" id="8319"/>
    <lineage>
        <taxon>Eukaryota</taxon>
        <taxon>Metazoa</taxon>
        <taxon>Chordata</taxon>
        <taxon>Craniata</taxon>
        <taxon>Vertebrata</taxon>
        <taxon>Euteleostomi</taxon>
        <taxon>Amphibia</taxon>
        <taxon>Batrachia</taxon>
        <taxon>Caudata</taxon>
        <taxon>Salamandroidea</taxon>
        <taxon>Salamandridae</taxon>
        <taxon>Pleurodelinae</taxon>
        <taxon>Pleurodeles</taxon>
    </lineage>
</organism>
<dbReference type="PANTHER" id="PTHR37999:SF2">
    <property type="entry name" value="MUCIN-17"/>
    <property type="match status" value="1"/>
</dbReference>
<feature type="domain" description="EGF-like" evidence="3">
    <location>
        <begin position="72"/>
        <end position="105"/>
    </location>
</feature>
<keyword evidence="1" id="KW-0245">EGF-like domain</keyword>
<evidence type="ECO:0000259" key="2">
    <source>
        <dbReference type="PROSITE" id="PS50024"/>
    </source>
</evidence>
<accession>A0AAV7MXC9</accession>
<proteinExistence type="predicted"/>
<comment type="caution">
    <text evidence="1">Lacks conserved residue(s) required for the propagation of feature annotation.</text>
</comment>
<dbReference type="EMBL" id="JANPWB010000013">
    <property type="protein sequence ID" value="KAJ1106997.1"/>
    <property type="molecule type" value="Genomic_DNA"/>
</dbReference>
<evidence type="ECO:0000256" key="1">
    <source>
        <dbReference type="PROSITE-ProRule" id="PRU00076"/>
    </source>
</evidence>
<feature type="disulfide bond" evidence="1">
    <location>
        <begin position="95"/>
        <end position="104"/>
    </location>
</feature>
<dbReference type="Proteomes" id="UP001066276">
    <property type="component" value="Chromosome 9"/>
</dbReference>
<dbReference type="PANTHER" id="PTHR37999">
    <property type="entry name" value="MUCIN-17"/>
    <property type="match status" value="1"/>
</dbReference>
<dbReference type="PROSITE" id="PS50024">
    <property type="entry name" value="SEA"/>
    <property type="match status" value="1"/>
</dbReference>
<keyword evidence="1" id="KW-1015">Disulfide bond</keyword>
<comment type="caution">
    <text evidence="4">The sequence shown here is derived from an EMBL/GenBank/DDBJ whole genome shotgun (WGS) entry which is preliminary data.</text>
</comment>
<evidence type="ECO:0008006" key="6">
    <source>
        <dbReference type="Google" id="ProtNLM"/>
    </source>
</evidence>
<evidence type="ECO:0000313" key="5">
    <source>
        <dbReference type="Proteomes" id="UP001066276"/>
    </source>
</evidence>
<protein>
    <recommendedName>
        <fullName evidence="6">EGF-like domain-containing protein</fullName>
    </recommendedName>
</protein>
<evidence type="ECO:0000313" key="4">
    <source>
        <dbReference type="EMBL" id="KAJ1106997.1"/>
    </source>
</evidence>
<gene>
    <name evidence="4" type="ORF">NDU88_004394</name>
</gene>
<evidence type="ECO:0000259" key="3">
    <source>
        <dbReference type="PROSITE" id="PS50026"/>
    </source>
</evidence>
<dbReference type="InterPro" id="IPR000742">
    <property type="entry name" value="EGF"/>
</dbReference>
<dbReference type="PROSITE" id="PS00022">
    <property type="entry name" value="EGF_1"/>
    <property type="match status" value="1"/>
</dbReference>
<reference evidence="4" key="1">
    <citation type="journal article" date="2022" name="bioRxiv">
        <title>Sequencing and chromosome-scale assembly of the giantPleurodeles waltlgenome.</title>
        <authorList>
            <person name="Brown T."/>
            <person name="Elewa A."/>
            <person name="Iarovenko S."/>
            <person name="Subramanian E."/>
            <person name="Araus A.J."/>
            <person name="Petzold A."/>
            <person name="Susuki M."/>
            <person name="Suzuki K.-i.T."/>
            <person name="Hayashi T."/>
            <person name="Toyoda A."/>
            <person name="Oliveira C."/>
            <person name="Osipova E."/>
            <person name="Leigh N.D."/>
            <person name="Simon A."/>
            <person name="Yun M.H."/>
        </authorList>
    </citation>
    <scope>NUCLEOTIDE SEQUENCE</scope>
    <source>
        <strain evidence="4">20211129_DDA</strain>
        <tissue evidence="4">Liver</tissue>
    </source>
</reference>
<dbReference type="Gene3D" id="2.10.25.10">
    <property type="entry name" value="Laminin"/>
    <property type="match status" value="1"/>
</dbReference>
<dbReference type="AlphaFoldDB" id="A0AAV7MXC9"/>
<dbReference type="PROSITE" id="PS50026">
    <property type="entry name" value="EGF_3"/>
    <property type="match status" value="1"/>
</dbReference>
<feature type="domain" description="SEA" evidence="2">
    <location>
        <begin position="143"/>
        <end position="267"/>
    </location>
</feature>
<dbReference type="InterPro" id="IPR000082">
    <property type="entry name" value="SEA_dom"/>
</dbReference>